<evidence type="ECO:0000313" key="8">
    <source>
        <dbReference type="Proteomes" id="UP000192491"/>
    </source>
</evidence>
<sequence length="414" mass="47335">MKIISLVKGDNKRLSIGTVNSWLLILLAFTFMASIAIGNILLMLILILWLLEGNFPEKLQAIKHNPFALASIAFVGLHFLGLLWTSDWEFAAFVLKKEFKYLMIPVLMTVLKREHITYYLLAFFLSMLLLVGISYGIYWELIPPYAIFGLEKVEDPTPFVGHIVYNPVLAFTLYLLLYAVFLSKKLSPPLQALGLVLFVIMGVDMFLTQGRMGQVVFLVLLSLFVFQFYQGKLLKPALIALVLVATIAPAAYVFSPVVQDRVDLAVYEVQNYEQAPNSSMGLRVIMLLNSFEMIQENPLLGVGTGDYRQEYIKVNRENFPEADRGEILNHPHNVYVQEMVQFGVLGLLILGYMFYAMLNLYRRSTSPLRPVMLAFPVFYFVIFFSDGYIMDHYLTFLFLLLGSILYVDDQRLRD</sequence>
<dbReference type="GO" id="GO:0016020">
    <property type="term" value="C:membrane"/>
    <property type="evidence" value="ECO:0007669"/>
    <property type="project" value="UniProtKB-SubCell"/>
</dbReference>
<keyword evidence="4 5" id="KW-0472">Membrane</keyword>
<dbReference type="AlphaFoldDB" id="A0A1Y1QLX8"/>
<feature type="transmembrane region" description="Helical" evidence="5">
    <location>
        <begin position="71"/>
        <end position="95"/>
    </location>
</feature>
<evidence type="ECO:0000256" key="5">
    <source>
        <dbReference type="SAM" id="Phobius"/>
    </source>
</evidence>
<dbReference type="InterPro" id="IPR007016">
    <property type="entry name" value="O-antigen_ligase-rel_domated"/>
</dbReference>
<comment type="caution">
    <text evidence="7">The sequence shown here is derived from an EMBL/GenBank/DDBJ whole genome shotgun (WGS) entry which is preliminary data.</text>
</comment>
<reference evidence="7 8" key="1">
    <citation type="submission" date="2017-01" db="EMBL/GenBank/DDBJ databases">
        <title>Novel large sulfur bacteria in the metagenomes of groundwater-fed chemosynthetic microbial mats in the Lake Huron basin.</title>
        <authorList>
            <person name="Sharrar A.M."/>
            <person name="Flood B.E."/>
            <person name="Bailey J.V."/>
            <person name="Jones D.S."/>
            <person name="Biddanda B."/>
            <person name="Ruberg S.A."/>
            <person name="Marcus D.N."/>
            <person name="Dick G.J."/>
        </authorList>
    </citation>
    <scope>NUCLEOTIDE SEQUENCE [LARGE SCALE GENOMIC DNA]</scope>
    <source>
        <strain evidence="7">A8</strain>
    </source>
</reference>
<keyword evidence="2 5" id="KW-0812">Transmembrane</keyword>
<dbReference type="EMBL" id="MTEJ01000161">
    <property type="protein sequence ID" value="OQX08883.1"/>
    <property type="molecule type" value="Genomic_DNA"/>
</dbReference>
<feature type="domain" description="O-antigen ligase-related" evidence="6">
    <location>
        <begin position="197"/>
        <end position="350"/>
    </location>
</feature>
<feature type="transmembrane region" description="Helical" evidence="5">
    <location>
        <begin position="189"/>
        <end position="206"/>
    </location>
</feature>
<feature type="transmembrane region" description="Helical" evidence="5">
    <location>
        <begin position="368"/>
        <end position="384"/>
    </location>
</feature>
<organism evidence="7 8">
    <name type="scientific">Thiothrix lacustris</name>
    <dbReference type="NCBI Taxonomy" id="525917"/>
    <lineage>
        <taxon>Bacteria</taxon>
        <taxon>Pseudomonadati</taxon>
        <taxon>Pseudomonadota</taxon>
        <taxon>Gammaproteobacteria</taxon>
        <taxon>Thiotrichales</taxon>
        <taxon>Thiotrichaceae</taxon>
        <taxon>Thiothrix</taxon>
    </lineage>
</organism>
<feature type="transmembrane region" description="Helical" evidence="5">
    <location>
        <begin position="236"/>
        <end position="254"/>
    </location>
</feature>
<feature type="transmembrane region" description="Helical" evidence="5">
    <location>
        <begin position="212"/>
        <end position="229"/>
    </location>
</feature>
<dbReference type="Proteomes" id="UP000192491">
    <property type="component" value="Unassembled WGS sequence"/>
</dbReference>
<evidence type="ECO:0000256" key="2">
    <source>
        <dbReference type="ARBA" id="ARBA00022692"/>
    </source>
</evidence>
<evidence type="ECO:0000256" key="1">
    <source>
        <dbReference type="ARBA" id="ARBA00004141"/>
    </source>
</evidence>
<dbReference type="PANTHER" id="PTHR37422">
    <property type="entry name" value="TEICHURONIC ACID BIOSYNTHESIS PROTEIN TUAE"/>
    <property type="match status" value="1"/>
</dbReference>
<proteinExistence type="predicted"/>
<evidence type="ECO:0000256" key="3">
    <source>
        <dbReference type="ARBA" id="ARBA00022989"/>
    </source>
</evidence>
<name>A0A1Y1QLX8_9GAMM</name>
<gene>
    <name evidence="7" type="ORF">BWK73_24210</name>
</gene>
<protein>
    <recommendedName>
        <fullName evidence="6">O-antigen ligase-related domain-containing protein</fullName>
    </recommendedName>
</protein>
<dbReference type="STRING" id="1123401.GCA_000621325_00734"/>
<feature type="transmembrane region" description="Helical" evidence="5">
    <location>
        <begin position="116"/>
        <end position="139"/>
    </location>
</feature>
<evidence type="ECO:0000259" key="6">
    <source>
        <dbReference type="Pfam" id="PF04932"/>
    </source>
</evidence>
<feature type="transmembrane region" description="Helical" evidence="5">
    <location>
        <begin position="390"/>
        <end position="407"/>
    </location>
</feature>
<keyword evidence="3 5" id="KW-1133">Transmembrane helix</keyword>
<dbReference type="Pfam" id="PF04932">
    <property type="entry name" value="Wzy_C"/>
    <property type="match status" value="1"/>
</dbReference>
<comment type="subcellular location">
    <subcellularLocation>
        <location evidence="1">Membrane</location>
        <topology evidence="1">Multi-pass membrane protein</topology>
    </subcellularLocation>
</comment>
<evidence type="ECO:0000313" key="7">
    <source>
        <dbReference type="EMBL" id="OQX08883.1"/>
    </source>
</evidence>
<feature type="transmembrane region" description="Helical" evidence="5">
    <location>
        <begin position="339"/>
        <end position="361"/>
    </location>
</feature>
<feature type="transmembrane region" description="Helical" evidence="5">
    <location>
        <begin position="21"/>
        <end position="51"/>
    </location>
</feature>
<accession>A0A1Y1QLX8</accession>
<dbReference type="InterPro" id="IPR051533">
    <property type="entry name" value="WaaL-like"/>
</dbReference>
<feature type="transmembrane region" description="Helical" evidence="5">
    <location>
        <begin position="159"/>
        <end position="182"/>
    </location>
</feature>
<dbReference type="PANTHER" id="PTHR37422:SF13">
    <property type="entry name" value="LIPOPOLYSACCHARIDE BIOSYNTHESIS PROTEIN PA4999-RELATED"/>
    <property type="match status" value="1"/>
</dbReference>
<evidence type="ECO:0000256" key="4">
    <source>
        <dbReference type="ARBA" id="ARBA00023136"/>
    </source>
</evidence>